<dbReference type="Pfam" id="PF00528">
    <property type="entry name" value="BPD_transp_1"/>
    <property type="match status" value="1"/>
</dbReference>
<name>A0ABY5R9P2_9MOLU</name>
<dbReference type="PANTHER" id="PTHR43744:SF8">
    <property type="entry name" value="SN-GLYCEROL-3-PHOSPHATE TRANSPORT SYSTEM PERMEASE PROTEIN UGPE"/>
    <property type="match status" value="1"/>
</dbReference>
<keyword evidence="10" id="KW-1185">Reference proteome</keyword>
<gene>
    <name evidence="9" type="ORF">NV226_01180</name>
</gene>
<feature type="transmembrane region" description="Helical" evidence="7">
    <location>
        <begin position="87"/>
        <end position="110"/>
    </location>
</feature>
<keyword evidence="4 7" id="KW-0812">Transmembrane</keyword>
<organism evidence="9 10">
    <name type="scientific">Mycoplasma iguanae</name>
    <dbReference type="NCBI Taxonomy" id="292461"/>
    <lineage>
        <taxon>Bacteria</taxon>
        <taxon>Bacillati</taxon>
        <taxon>Mycoplasmatota</taxon>
        <taxon>Mollicutes</taxon>
        <taxon>Mycoplasmataceae</taxon>
        <taxon>Mycoplasma</taxon>
    </lineage>
</organism>
<evidence type="ECO:0000256" key="7">
    <source>
        <dbReference type="RuleBase" id="RU363032"/>
    </source>
</evidence>
<evidence type="ECO:0000256" key="2">
    <source>
        <dbReference type="ARBA" id="ARBA00022448"/>
    </source>
</evidence>
<feature type="transmembrane region" description="Helical" evidence="7">
    <location>
        <begin position="158"/>
        <end position="177"/>
    </location>
</feature>
<comment type="similarity">
    <text evidence="7">Belongs to the binding-protein-dependent transport system permease family.</text>
</comment>
<keyword evidence="6 7" id="KW-0472">Membrane</keyword>
<dbReference type="Gene3D" id="1.10.3720.10">
    <property type="entry name" value="MetI-like"/>
    <property type="match status" value="1"/>
</dbReference>
<evidence type="ECO:0000313" key="9">
    <source>
        <dbReference type="EMBL" id="UVD81902.1"/>
    </source>
</evidence>
<feature type="transmembrane region" description="Helical" evidence="7">
    <location>
        <begin position="261"/>
        <end position="280"/>
    </location>
</feature>
<dbReference type="Proteomes" id="UP001059252">
    <property type="component" value="Chromosome"/>
</dbReference>
<dbReference type="PANTHER" id="PTHR43744">
    <property type="entry name" value="ABC TRANSPORTER PERMEASE PROTEIN MG189-RELATED-RELATED"/>
    <property type="match status" value="1"/>
</dbReference>
<dbReference type="InterPro" id="IPR000515">
    <property type="entry name" value="MetI-like"/>
</dbReference>
<proteinExistence type="inferred from homology"/>
<evidence type="ECO:0000256" key="4">
    <source>
        <dbReference type="ARBA" id="ARBA00022692"/>
    </source>
</evidence>
<comment type="subcellular location">
    <subcellularLocation>
        <location evidence="1 7">Cell membrane</location>
        <topology evidence="1 7">Multi-pass membrane protein</topology>
    </subcellularLocation>
</comment>
<evidence type="ECO:0000259" key="8">
    <source>
        <dbReference type="PROSITE" id="PS50928"/>
    </source>
</evidence>
<feature type="transmembrane region" description="Helical" evidence="7">
    <location>
        <begin position="20"/>
        <end position="45"/>
    </location>
</feature>
<protein>
    <submittedName>
        <fullName evidence="9">Carbohydrate ABC transporter permease</fullName>
    </submittedName>
</protein>
<dbReference type="RefSeq" id="WP_258211076.1">
    <property type="nucleotide sequence ID" value="NZ_CP102734.1"/>
</dbReference>
<dbReference type="EMBL" id="CP102734">
    <property type="protein sequence ID" value="UVD81902.1"/>
    <property type="molecule type" value="Genomic_DNA"/>
</dbReference>
<keyword evidence="3" id="KW-1003">Cell membrane</keyword>
<dbReference type="InterPro" id="IPR035906">
    <property type="entry name" value="MetI-like_sf"/>
</dbReference>
<evidence type="ECO:0000256" key="3">
    <source>
        <dbReference type="ARBA" id="ARBA00022475"/>
    </source>
</evidence>
<keyword evidence="2 7" id="KW-0813">Transport</keyword>
<evidence type="ECO:0000313" key="10">
    <source>
        <dbReference type="Proteomes" id="UP001059252"/>
    </source>
</evidence>
<dbReference type="PROSITE" id="PS50928">
    <property type="entry name" value="ABC_TM1"/>
    <property type="match status" value="1"/>
</dbReference>
<keyword evidence="5 7" id="KW-1133">Transmembrane helix</keyword>
<feature type="transmembrane region" description="Helical" evidence="7">
    <location>
        <begin position="122"/>
        <end position="146"/>
    </location>
</feature>
<feature type="domain" description="ABC transmembrane type-1" evidence="8">
    <location>
        <begin position="87"/>
        <end position="280"/>
    </location>
</feature>
<feature type="transmembrane region" description="Helical" evidence="7">
    <location>
        <begin position="198"/>
        <end position="223"/>
    </location>
</feature>
<evidence type="ECO:0000256" key="5">
    <source>
        <dbReference type="ARBA" id="ARBA00022989"/>
    </source>
</evidence>
<sequence>MKLFEKKFILEKEKKSPTLVALKITFFTFLVAIAVIWIFPFFLMINSSLKSTSDFIFENVLKLAKIGQGASQNYSNAYVALNFWESFWITLLITVLANFFIILFSSLAAWQLARNKKWYSKIIFYLFLIVMIVPFQAIMLPLVSIMGKLHFMNIPGLIFMYTGFGMSLSIFMMHGFLNTIPVSLEEASKVEGYNPLRIYFKVIIPLLKPIITTIVILNTMWIWNDFLLPYLIYQNNPNMPTTTVVKLFTSLVGTYGTDFKSLMAGLTILIIPVVIFFIFAQRNIVAGLTKGAIK</sequence>
<reference evidence="9" key="1">
    <citation type="submission" date="2022-08" db="EMBL/GenBank/DDBJ databases">
        <title>Complete genome of Mycoplasma iguanae type strain 2327.</title>
        <authorList>
            <person name="Spergser J."/>
        </authorList>
    </citation>
    <scope>NUCLEOTIDE SEQUENCE</scope>
    <source>
        <strain evidence="9">2327</strain>
    </source>
</reference>
<dbReference type="SUPFAM" id="SSF161098">
    <property type="entry name" value="MetI-like"/>
    <property type="match status" value="1"/>
</dbReference>
<accession>A0ABY5R9P2</accession>
<evidence type="ECO:0000256" key="6">
    <source>
        <dbReference type="ARBA" id="ARBA00023136"/>
    </source>
</evidence>
<evidence type="ECO:0000256" key="1">
    <source>
        <dbReference type="ARBA" id="ARBA00004651"/>
    </source>
</evidence>
<dbReference type="CDD" id="cd06261">
    <property type="entry name" value="TM_PBP2"/>
    <property type="match status" value="1"/>
</dbReference>